<name>A0A8T0IFM8_CERPU</name>
<dbReference type="EMBL" id="CM026423">
    <property type="protein sequence ID" value="KAG0581701.1"/>
    <property type="molecule type" value="Genomic_DNA"/>
</dbReference>
<evidence type="ECO:0000313" key="2">
    <source>
        <dbReference type="EMBL" id="KAG0581701.1"/>
    </source>
</evidence>
<feature type="signal peptide" evidence="1">
    <location>
        <begin position="1"/>
        <end position="20"/>
    </location>
</feature>
<comment type="caution">
    <text evidence="2">The sequence shown here is derived from an EMBL/GenBank/DDBJ whole genome shotgun (WGS) entry which is preliminary data.</text>
</comment>
<evidence type="ECO:0000256" key="1">
    <source>
        <dbReference type="SAM" id="SignalP"/>
    </source>
</evidence>
<reference evidence="2" key="1">
    <citation type="submission" date="2020-06" db="EMBL/GenBank/DDBJ databases">
        <title>WGS assembly of Ceratodon purpureus strain R40.</title>
        <authorList>
            <person name="Carey S.B."/>
            <person name="Jenkins J."/>
            <person name="Shu S."/>
            <person name="Lovell J.T."/>
            <person name="Sreedasyam A."/>
            <person name="Maumus F."/>
            <person name="Tiley G.P."/>
            <person name="Fernandez-Pozo N."/>
            <person name="Barry K."/>
            <person name="Chen C."/>
            <person name="Wang M."/>
            <person name="Lipzen A."/>
            <person name="Daum C."/>
            <person name="Saski C.A."/>
            <person name="Payton A.C."/>
            <person name="Mcbreen J.C."/>
            <person name="Conrad R.E."/>
            <person name="Kollar L.M."/>
            <person name="Olsson S."/>
            <person name="Huttunen S."/>
            <person name="Landis J.B."/>
            <person name="Wickett N.J."/>
            <person name="Johnson M.G."/>
            <person name="Rensing S.A."/>
            <person name="Grimwood J."/>
            <person name="Schmutz J."/>
            <person name="Mcdaniel S.F."/>
        </authorList>
    </citation>
    <scope>NUCLEOTIDE SEQUENCE</scope>
    <source>
        <strain evidence="2">R40</strain>
    </source>
</reference>
<gene>
    <name evidence="2" type="ORF">KC19_3G001400</name>
</gene>
<protein>
    <submittedName>
        <fullName evidence="2">Uncharacterized protein</fullName>
    </submittedName>
</protein>
<sequence>MGAFPMWALFKLGMWGNSFTSINTSTDAQTYQVMDTKVHTSHIQLKGIPFQYLQIVSHALLLQVRFHNNPSMDHVYQLNAPG</sequence>
<evidence type="ECO:0000313" key="3">
    <source>
        <dbReference type="Proteomes" id="UP000822688"/>
    </source>
</evidence>
<organism evidence="2 3">
    <name type="scientific">Ceratodon purpureus</name>
    <name type="common">Fire moss</name>
    <name type="synonym">Dicranum purpureum</name>
    <dbReference type="NCBI Taxonomy" id="3225"/>
    <lineage>
        <taxon>Eukaryota</taxon>
        <taxon>Viridiplantae</taxon>
        <taxon>Streptophyta</taxon>
        <taxon>Embryophyta</taxon>
        <taxon>Bryophyta</taxon>
        <taxon>Bryophytina</taxon>
        <taxon>Bryopsida</taxon>
        <taxon>Dicranidae</taxon>
        <taxon>Pseudoditrichales</taxon>
        <taxon>Ditrichaceae</taxon>
        <taxon>Ceratodon</taxon>
    </lineage>
</organism>
<dbReference type="AlphaFoldDB" id="A0A8T0IFM8"/>
<proteinExistence type="predicted"/>
<accession>A0A8T0IFM8</accession>
<dbReference type="Proteomes" id="UP000822688">
    <property type="component" value="Chromosome 3"/>
</dbReference>
<feature type="chain" id="PRO_5035760375" evidence="1">
    <location>
        <begin position="21"/>
        <end position="82"/>
    </location>
</feature>
<keyword evidence="1" id="KW-0732">Signal</keyword>
<keyword evidence="3" id="KW-1185">Reference proteome</keyword>